<accession>A0A0H5D453</accession>
<proteinExistence type="predicted"/>
<dbReference type="EMBL" id="CVRL01000035">
    <property type="protein sequence ID" value="CRL11804.1"/>
    <property type="molecule type" value="Genomic_DNA"/>
</dbReference>
<dbReference type="AlphaFoldDB" id="A0A0H5D453"/>
<reference evidence="2" key="1">
    <citation type="submission" date="2015-05" db="EMBL/GenBank/DDBJ databases">
        <authorList>
            <person name="Rodrigo-Torres Lidia"/>
            <person name="Arahal R.David."/>
        </authorList>
    </citation>
    <scope>NUCLEOTIDE SEQUENCE [LARGE SCALE GENOMIC DNA]</scope>
    <source>
        <strain evidence="2">CECT 7321</strain>
    </source>
</reference>
<gene>
    <name evidence="1" type="ORF">NIT7321_02674</name>
</gene>
<dbReference type="Proteomes" id="UP000043764">
    <property type="component" value="Unassembled WGS sequence"/>
</dbReference>
<sequence length="250" mass="28794">MYLMYVDESGDPGNNILQTRYFCLSAIVVHESEWRQFIERLVYFRRTMRGVYGLPLRSELHAVEMIRKNKFGIAKHSRLAILRNYLDELAKMNTISVTNIVVDKQGKPSDYDVFSSAWRTLFQRFENTLTHGNFPGGYKRSFGTVYTDATSGKKLTQLVRKMSVYNPVPNRYGGGFRNMPIHRVIEDPSERDSQTSLGIQSCDVCAYFLHQKLDPNAYIKKKSARNYFNRLDPVLNKNASLANPQGIVML</sequence>
<keyword evidence="2" id="KW-1185">Reference proteome</keyword>
<dbReference type="Pfam" id="PF12686">
    <property type="entry name" value="DUF3800"/>
    <property type="match status" value="1"/>
</dbReference>
<dbReference type="InterPro" id="IPR024524">
    <property type="entry name" value="DUF3800"/>
</dbReference>
<dbReference type="RefSeq" id="WP_050673732.1">
    <property type="nucleotide sequence ID" value="NZ_CVRL01000035.1"/>
</dbReference>
<protein>
    <recommendedName>
        <fullName evidence="3">DUF3800 domain-containing protein</fullName>
    </recommendedName>
</protein>
<organism evidence="1 2">
    <name type="scientific">Phaeobacter italicus</name>
    <dbReference type="NCBI Taxonomy" id="481446"/>
    <lineage>
        <taxon>Bacteria</taxon>
        <taxon>Pseudomonadati</taxon>
        <taxon>Pseudomonadota</taxon>
        <taxon>Alphaproteobacteria</taxon>
        <taxon>Rhodobacterales</taxon>
        <taxon>Roseobacteraceae</taxon>
        <taxon>Phaeobacter</taxon>
    </lineage>
</organism>
<name>A0A0H5D453_9RHOB</name>
<evidence type="ECO:0000313" key="2">
    <source>
        <dbReference type="Proteomes" id="UP000043764"/>
    </source>
</evidence>
<evidence type="ECO:0000313" key="1">
    <source>
        <dbReference type="EMBL" id="CRL11804.1"/>
    </source>
</evidence>
<evidence type="ECO:0008006" key="3">
    <source>
        <dbReference type="Google" id="ProtNLM"/>
    </source>
</evidence>